<dbReference type="InterPro" id="IPR050816">
    <property type="entry name" value="Flavin-dep_Halogenase_NPB"/>
</dbReference>
<proteinExistence type="predicted"/>
<dbReference type="GO" id="GO:0000166">
    <property type="term" value="F:nucleotide binding"/>
    <property type="evidence" value="ECO:0007669"/>
    <property type="project" value="UniProtKB-KW"/>
</dbReference>
<evidence type="ECO:0000313" key="5">
    <source>
        <dbReference type="Proteomes" id="UP000588068"/>
    </source>
</evidence>
<evidence type="ECO:0000256" key="1">
    <source>
        <dbReference type="PIRSR" id="PIRSR011396-1"/>
    </source>
</evidence>
<dbReference type="InterPro" id="IPR033856">
    <property type="entry name" value="Trp_halogen"/>
</dbReference>
<dbReference type="PIRSF" id="PIRSF011396">
    <property type="entry name" value="Trp_halogenase"/>
    <property type="match status" value="1"/>
</dbReference>
<reference evidence="4 5" key="1">
    <citation type="submission" date="2020-08" db="EMBL/GenBank/DDBJ databases">
        <title>Genomic Encyclopedia of Type Strains, Phase IV (KMG-IV): sequencing the most valuable type-strain genomes for metagenomic binning, comparative biology and taxonomic classification.</title>
        <authorList>
            <person name="Goeker M."/>
        </authorList>
    </citation>
    <scope>NUCLEOTIDE SEQUENCE [LARGE SCALE GENOMIC DNA]</scope>
    <source>
        <strain evidence="4 5">DSM 26723</strain>
    </source>
</reference>
<feature type="binding site" evidence="2">
    <location>
        <position position="334"/>
    </location>
    <ligand>
        <name>FAD</name>
        <dbReference type="ChEBI" id="CHEBI:57692"/>
    </ligand>
</feature>
<feature type="binding site" evidence="2">
    <location>
        <position position="347"/>
    </location>
    <ligand>
        <name>FAD</name>
        <dbReference type="ChEBI" id="CHEBI:57692"/>
    </ligand>
</feature>
<accession>A0A841HHJ2</accession>
<dbReference type="AlphaFoldDB" id="A0A841HHJ2"/>
<feature type="binding site" evidence="2">
    <location>
        <begin position="15"/>
        <end position="18"/>
    </location>
    <ligand>
        <name>FAD</name>
        <dbReference type="ChEBI" id="CHEBI:57692"/>
    </ligand>
</feature>
<keyword evidence="2" id="KW-0285">Flavoprotein</keyword>
<feature type="binding site" evidence="2">
    <location>
        <position position="80"/>
    </location>
    <ligand>
        <name>7-chloro-L-tryptophan</name>
        <dbReference type="ChEBI" id="CHEBI:58713"/>
    </ligand>
</feature>
<dbReference type="PANTHER" id="PTHR43747:SF4">
    <property type="entry name" value="FLAVIN-DEPENDENT TRYPTOPHAN HALOGENASE"/>
    <property type="match status" value="1"/>
</dbReference>
<dbReference type="SUPFAM" id="SSF51905">
    <property type="entry name" value="FAD/NAD(P)-binding domain"/>
    <property type="match status" value="1"/>
</dbReference>
<protein>
    <submittedName>
        <fullName evidence="4">Tryptophan halogenase</fullName>
        <ecNumber evidence="4">1.14.19.9</ecNumber>
    </submittedName>
</protein>
<keyword evidence="2" id="KW-0274">FAD</keyword>
<feature type="binding site" evidence="2">
    <location>
        <position position="343"/>
    </location>
    <ligand>
        <name>L-tryptophan</name>
        <dbReference type="ChEBI" id="CHEBI:57912"/>
    </ligand>
</feature>
<name>A0A841HHJ2_9GAMM</name>
<feature type="binding site" evidence="2">
    <location>
        <position position="186"/>
    </location>
    <ligand>
        <name>FAD</name>
        <dbReference type="ChEBI" id="CHEBI:57692"/>
    </ligand>
</feature>
<gene>
    <name evidence="4" type="ORF">HNQ60_001315</name>
</gene>
<organism evidence="4 5">
    <name type="scientific">Povalibacter uvarum</name>
    <dbReference type="NCBI Taxonomy" id="732238"/>
    <lineage>
        <taxon>Bacteria</taxon>
        <taxon>Pseudomonadati</taxon>
        <taxon>Pseudomonadota</taxon>
        <taxon>Gammaproteobacteria</taxon>
        <taxon>Steroidobacterales</taxon>
        <taxon>Steroidobacteraceae</taxon>
        <taxon>Povalibacter</taxon>
    </lineage>
</organism>
<dbReference type="EC" id="1.14.19.9" evidence="4"/>
<dbReference type="Proteomes" id="UP000588068">
    <property type="component" value="Unassembled WGS sequence"/>
</dbReference>
<dbReference type="Pfam" id="PF04820">
    <property type="entry name" value="Trp_halogenase"/>
    <property type="match status" value="1"/>
</dbReference>
<evidence type="ECO:0000256" key="2">
    <source>
        <dbReference type="PIRSR" id="PIRSR011396-2"/>
    </source>
</evidence>
<dbReference type="EMBL" id="JACHHZ010000002">
    <property type="protein sequence ID" value="MBB6092437.1"/>
    <property type="molecule type" value="Genomic_DNA"/>
</dbReference>
<keyword evidence="4" id="KW-0560">Oxidoreductase</keyword>
<keyword evidence="5" id="KW-1185">Reference proteome</keyword>
<evidence type="ECO:0000256" key="3">
    <source>
        <dbReference type="SAM" id="MobiDB-lite"/>
    </source>
</evidence>
<dbReference type="InterPro" id="IPR006905">
    <property type="entry name" value="Flavin_halogenase"/>
</dbReference>
<comment type="caution">
    <text evidence="4">The sequence shown here is derived from an EMBL/GenBank/DDBJ whole genome shotgun (WGS) entry which is preliminary data.</text>
</comment>
<feature type="active site" evidence="1">
    <location>
        <position position="80"/>
    </location>
</feature>
<evidence type="ECO:0000313" key="4">
    <source>
        <dbReference type="EMBL" id="MBB6092437.1"/>
    </source>
</evidence>
<dbReference type="Gene3D" id="3.50.50.60">
    <property type="entry name" value="FAD/NAD(P)-binding domain"/>
    <property type="match status" value="1"/>
</dbReference>
<dbReference type="PANTHER" id="PTHR43747">
    <property type="entry name" value="FAD-BINDING PROTEIN"/>
    <property type="match status" value="1"/>
</dbReference>
<keyword evidence="2" id="KW-0547">Nucleotide-binding</keyword>
<dbReference type="InterPro" id="IPR036188">
    <property type="entry name" value="FAD/NAD-bd_sf"/>
</dbReference>
<dbReference type="RefSeq" id="WP_184330235.1">
    <property type="nucleotide sequence ID" value="NZ_JACHHZ010000002.1"/>
</dbReference>
<feature type="region of interest" description="Disordered" evidence="3">
    <location>
        <begin position="486"/>
        <end position="512"/>
    </location>
</feature>
<sequence length="512" mass="58476">MQSDHRIQRIAVIGGGTAGWIAASALARKVGRTCSIHLVESPDIPTIGVGEATIPGIIDFLKFLGVDQSDFIEHVQGTIKLGIRFNDWHHIGHRYWHPFGPFGVFIDRAPFYHVWHKARAQGLDVDLSHFNLEIAMAEQNKFIYPDNKLGIAQTLRYALHFDAGLVAKYLRAYSEHLGVVRLERNVSGVTQRADGMIDEVVFKEGDRLQADLFIDCTGFRGLLIEGTLKTGYVDWTPLIPNNRAVAIQVEGQLPRRPFTTATARPAGWQWRIPLQHRIGTGYVYSSEHATDEEAVQDLLGQLGDAKPITDPRFIKYVTGRRRLFWHKNVVALGLASGFIEPLESTSIHLVCSGMYALLDHFPDKQFDPANIEHYNRTVIDEYEKVRDFIILHYCTTERDDTEYWRRCRQIELPEDLRERIDLYKRTGRIFQRRHEVFVELSWFFVMHGMGLAPQSYDPLVDGSNWEEVKKVMAAMRRNIASQVDAAPTHDSFFPDKPRQSAPAPGWMRRSAT</sequence>
<dbReference type="GO" id="GO:0004497">
    <property type="term" value="F:monooxygenase activity"/>
    <property type="evidence" value="ECO:0007669"/>
    <property type="project" value="InterPro"/>
</dbReference>